<organism evidence="6 7">
    <name type="scientific">Handroanthus impetiginosus</name>
    <dbReference type="NCBI Taxonomy" id="429701"/>
    <lineage>
        <taxon>Eukaryota</taxon>
        <taxon>Viridiplantae</taxon>
        <taxon>Streptophyta</taxon>
        <taxon>Embryophyta</taxon>
        <taxon>Tracheophyta</taxon>
        <taxon>Spermatophyta</taxon>
        <taxon>Magnoliopsida</taxon>
        <taxon>eudicotyledons</taxon>
        <taxon>Gunneridae</taxon>
        <taxon>Pentapetalae</taxon>
        <taxon>asterids</taxon>
        <taxon>lamiids</taxon>
        <taxon>Lamiales</taxon>
        <taxon>Bignoniaceae</taxon>
        <taxon>Crescentiina</taxon>
        <taxon>Tabebuia alliance</taxon>
        <taxon>Handroanthus</taxon>
    </lineage>
</organism>
<dbReference type="SUPFAM" id="SSF74788">
    <property type="entry name" value="Cullin repeat-like"/>
    <property type="match status" value="1"/>
</dbReference>
<evidence type="ECO:0000259" key="5">
    <source>
        <dbReference type="Pfam" id="PF03081"/>
    </source>
</evidence>
<dbReference type="OrthoDB" id="1922221at2759"/>
<keyword evidence="3" id="KW-0268">Exocytosis</keyword>
<feature type="compositionally biased region" description="Basic and acidic residues" evidence="4">
    <location>
        <begin position="83"/>
        <end position="92"/>
    </location>
</feature>
<keyword evidence="3" id="KW-0653">Protein transport</keyword>
<dbReference type="GO" id="GO:0015031">
    <property type="term" value="P:protein transport"/>
    <property type="evidence" value="ECO:0007669"/>
    <property type="project" value="UniProtKB-KW"/>
</dbReference>
<feature type="region of interest" description="Disordered" evidence="4">
    <location>
        <begin position="1"/>
        <end position="103"/>
    </location>
</feature>
<dbReference type="GO" id="GO:0006887">
    <property type="term" value="P:exocytosis"/>
    <property type="evidence" value="ECO:0007669"/>
    <property type="project" value="UniProtKB-KW"/>
</dbReference>
<evidence type="ECO:0000256" key="4">
    <source>
        <dbReference type="SAM" id="MobiDB-lite"/>
    </source>
</evidence>
<dbReference type="STRING" id="429701.A0A2G9HTB0"/>
<comment type="caution">
    <text evidence="6">The sequence shown here is derived from an EMBL/GenBank/DDBJ whole genome shotgun (WGS) entry which is preliminary data.</text>
</comment>
<protein>
    <recommendedName>
        <fullName evidence="3">Exocyst subunit Exo70 family protein</fullName>
    </recommendedName>
</protein>
<dbReference type="Proteomes" id="UP000231279">
    <property type="component" value="Unassembled WGS sequence"/>
</dbReference>
<evidence type="ECO:0000313" key="7">
    <source>
        <dbReference type="Proteomes" id="UP000231279"/>
    </source>
</evidence>
<feature type="compositionally biased region" description="Basic and acidic residues" evidence="4">
    <location>
        <begin position="1"/>
        <end position="36"/>
    </location>
</feature>
<keyword evidence="7" id="KW-1185">Reference proteome</keyword>
<dbReference type="Pfam" id="PF03081">
    <property type="entry name" value="Exo70_C"/>
    <property type="match status" value="1"/>
</dbReference>
<evidence type="ECO:0000256" key="2">
    <source>
        <dbReference type="ARBA" id="ARBA00022448"/>
    </source>
</evidence>
<comment type="similarity">
    <text evidence="1 3">Belongs to the EXO70 family.</text>
</comment>
<reference evidence="7" key="1">
    <citation type="journal article" date="2018" name="Gigascience">
        <title>Genome assembly of the Pink Ipe (Handroanthus impetiginosus, Bignoniaceae), a highly valued, ecologically keystone Neotropical timber forest tree.</title>
        <authorList>
            <person name="Silva-Junior O.B."/>
            <person name="Grattapaglia D."/>
            <person name="Novaes E."/>
            <person name="Collevatti R.G."/>
        </authorList>
    </citation>
    <scope>NUCLEOTIDE SEQUENCE [LARGE SCALE GENOMIC DNA]</scope>
    <source>
        <strain evidence="7">cv. UFG-1</strain>
    </source>
</reference>
<comment type="function">
    <text evidence="3">Component of the exocyst complex.</text>
</comment>
<evidence type="ECO:0000313" key="6">
    <source>
        <dbReference type="EMBL" id="PIN20757.1"/>
    </source>
</evidence>
<dbReference type="PANTHER" id="PTHR12542:SF127">
    <property type="entry name" value="EXOCYST COMPLEX COMPONENT EXO70C1"/>
    <property type="match status" value="1"/>
</dbReference>
<dbReference type="InterPro" id="IPR016159">
    <property type="entry name" value="Cullin_repeat-like_dom_sf"/>
</dbReference>
<dbReference type="AlphaFoldDB" id="A0A2G9HTB0"/>
<dbReference type="GO" id="GO:0000145">
    <property type="term" value="C:exocyst"/>
    <property type="evidence" value="ECO:0007669"/>
    <property type="project" value="InterPro"/>
</dbReference>
<evidence type="ECO:0000256" key="3">
    <source>
        <dbReference type="RuleBase" id="RU365026"/>
    </source>
</evidence>
<dbReference type="EMBL" id="NKXS01001052">
    <property type="protein sequence ID" value="PIN20757.1"/>
    <property type="molecule type" value="Genomic_DNA"/>
</dbReference>
<accession>A0A2G9HTB0</accession>
<dbReference type="InterPro" id="IPR004140">
    <property type="entry name" value="Exo70"/>
</dbReference>
<proteinExistence type="inferred from homology"/>
<feature type="region of interest" description="Disordered" evidence="4">
    <location>
        <begin position="225"/>
        <end position="245"/>
    </location>
</feature>
<gene>
    <name evidence="6" type="ORF">CDL12_06525</name>
</gene>
<dbReference type="Pfam" id="PF20669">
    <property type="entry name" value="Exo70_N"/>
    <property type="match status" value="1"/>
</dbReference>
<sequence>MDADRDKPLPEKSHSFSSRDDPKTESKEDNKEHQPEPVKPNVEQDAPEKDGVDSPSAPEQPSEGHADPEIAADAIGIEIKEEDLEHPPELKLQESPPPPLPLDLSKLSEEIDQYISALSTSKGQESIPPDVPNSAEQYAILVEAKVADYDSIDSPIKWSRLTEEDSASFLEAVTRISSLSKALSKFSSEFKYAYSINRVGGVLQRAMSYLEEEFRSLVEDYKIQEQSTSSTSNQESEQNAPLDLEENDFPGYSEEILSDLVRMSKTMIAGGHEQECCQVYFVARRNVIEESLHKLGFEKYSIDDVQKMQWESLEREIVTWIKTFKQFTTIHFSGERKLSDKVFPDQPSLSESLFCSLSHGITIQLLNFAEAVALTKRAAEKLFKFLDIYEALRDILPMIESLFPEERMNEVKTEASIIKGHLGEAMISIFVELENSIKADSGKTPVPGGAIHPLTRYTMNYLKYACEYKETLEQVFREHQKIERADSATGSDFSYNSQAQNPDKEVVKQSPFQTQIMKVMDLLDANLDGKSKLYKDHSLSLIFMMNNGRYMLQKIRGSNEISSLMGDSWCRKRSSDLRQYHKSYQRETWGKLLSCLQPDGLMVNGKVVKPILKERFKSFNVMFDEIHKTQSTWVVSDEQLQSELRVSISNMVIPAYRSFLGRFSQVFTPGRQTEKYVKYQPEDIETYIDELFDGNGAPAGRKKQ</sequence>
<dbReference type="GO" id="GO:0005546">
    <property type="term" value="F:phosphatidylinositol-4,5-bisphosphate binding"/>
    <property type="evidence" value="ECO:0007669"/>
    <property type="project" value="InterPro"/>
</dbReference>
<dbReference type="Gene3D" id="1.20.1280.170">
    <property type="entry name" value="Exocyst complex component Exo70"/>
    <property type="match status" value="1"/>
</dbReference>
<dbReference type="FunFam" id="1.20.1280.170:FF:000003">
    <property type="entry name" value="Exocyst subunit Exo70 family protein"/>
    <property type="match status" value="1"/>
</dbReference>
<name>A0A2G9HTB0_9LAMI</name>
<evidence type="ECO:0000256" key="1">
    <source>
        <dbReference type="ARBA" id="ARBA00006756"/>
    </source>
</evidence>
<feature type="compositionally biased region" description="Polar residues" evidence="4">
    <location>
        <begin position="488"/>
        <end position="501"/>
    </location>
</feature>
<feature type="domain" description="Exocyst complex subunit Exo70 C-terminal" evidence="5">
    <location>
        <begin position="319"/>
        <end position="690"/>
    </location>
</feature>
<feature type="region of interest" description="Disordered" evidence="4">
    <location>
        <begin position="487"/>
        <end position="507"/>
    </location>
</feature>
<keyword evidence="2 3" id="KW-0813">Transport</keyword>
<feature type="compositionally biased region" description="Low complexity" evidence="4">
    <location>
        <begin position="225"/>
        <end position="239"/>
    </location>
</feature>
<dbReference type="InterPro" id="IPR046364">
    <property type="entry name" value="Exo70_C"/>
</dbReference>
<dbReference type="PANTHER" id="PTHR12542">
    <property type="entry name" value="EXOCYST COMPLEX PROTEIN EXO70"/>
    <property type="match status" value="1"/>
</dbReference>